<name>A8MAK3_CALMQ</name>
<dbReference type="RefSeq" id="WP_012186799.1">
    <property type="nucleotide sequence ID" value="NC_009954.1"/>
</dbReference>
<dbReference type="Proteomes" id="UP000001137">
    <property type="component" value="Chromosome"/>
</dbReference>
<comment type="similarity">
    <text evidence="1">Belongs to the short-chain dehydrogenases/reductases (SDR) family.</text>
</comment>
<keyword evidence="2" id="KW-0560">Oxidoreductase</keyword>
<dbReference type="AlphaFoldDB" id="A8MAK3"/>
<dbReference type="STRING" id="397948.Cmaq_1757"/>
<dbReference type="FunFam" id="3.40.50.720:FF:000084">
    <property type="entry name" value="Short-chain dehydrogenase reductase"/>
    <property type="match status" value="1"/>
</dbReference>
<proteinExistence type="inferred from homology"/>
<dbReference type="InterPro" id="IPR020904">
    <property type="entry name" value="Sc_DH/Rdtase_CS"/>
</dbReference>
<organism evidence="3 4">
    <name type="scientific">Caldivirga maquilingensis (strain ATCC 700844 / DSM 13496 / JCM 10307 / IC-167)</name>
    <dbReference type="NCBI Taxonomy" id="397948"/>
    <lineage>
        <taxon>Archaea</taxon>
        <taxon>Thermoproteota</taxon>
        <taxon>Thermoprotei</taxon>
        <taxon>Thermoproteales</taxon>
        <taxon>Thermoproteaceae</taxon>
        <taxon>Caldivirga</taxon>
    </lineage>
</organism>
<dbReference type="OrthoDB" id="24596at2157"/>
<protein>
    <submittedName>
        <fullName evidence="3">Short-chain dehydrogenase/reductase SDR</fullName>
    </submittedName>
</protein>
<dbReference type="KEGG" id="cma:Cmaq_1757"/>
<accession>A8MAK3</accession>
<dbReference type="PRINTS" id="PR00081">
    <property type="entry name" value="GDHRDH"/>
</dbReference>
<evidence type="ECO:0000313" key="4">
    <source>
        <dbReference type="Proteomes" id="UP000001137"/>
    </source>
</evidence>
<dbReference type="EMBL" id="CP000852">
    <property type="protein sequence ID" value="ABW02580.1"/>
    <property type="molecule type" value="Genomic_DNA"/>
</dbReference>
<evidence type="ECO:0000256" key="2">
    <source>
        <dbReference type="ARBA" id="ARBA00023002"/>
    </source>
</evidence>
<dbReference type="PRINTS" id="PR00080">
    <property type="entry name" value="SDRFAMILY"/>
</dbReference>
<evidence type="ECO:0000256" key="1">
    <source>
        <dbReference type="ARBA" id="ARBA00006484"/>
    </source>
</evidence>
<dbReference type="InterPro" id="IPR036291">
    <property type="entry name" value="NAD(P)-bd_dom_sf"/>
</dbReference>
<evidence type="ECO:0000313" key="3">
    <source>
        <dbReference type="EMBL" id="ABW02580.1"/>
    </source>
</evidence>
<dbReference type="GeneID" id="5709118"/>
<dbReference type="GO" id="GO:0016491">
    <property type="term" value="F:oxidoreductase activity"/>
    <property type="evidence" value="ECO:0007669"/>
    <property type="project" value="UniProtKB-KW"/>
</dbReference>
<dbReference type="PANTHER" id="PTHR24321">
    <property type="entry name" value="DEHYDROGENASES, SHORT CHAIN"/>
    <property type="match status" value="1"/>
</dbReference>
<dbReference type="InterPro" id="IPR002347">
    <property type="entry name" value="SDR_fam"/>
</dbReference>
<gene>
    <name evidence="3" type="ordered locus">Cmaq_1757</name>
</gene>
<keyword evidence="4" id="KW-1185">Reference proteome</keyword>
<dbReference type="PROSITE" id="PS00061">
    <property type="entry name" value="ADH_SHORT"/>
    <property type="match status" value="1"/>
</dbReference>
<dbReference type="eggNOG" id="arCOG01259">
    <property type="taxonomic scope" value="Archaea"/>
</dbReference>
<dbReference type="HOGENOM" id="CLU_010194_1_0_2"/>
<dbReference type="Pfam" id="PF13561">
    <property type="entry name" value="adh_short_C2"/>
    <property type="match status" value="1"/>
</dbReference>
<dbReference type="SUPFAM" id="SSF51735">
    <property type="entry name" value="NAD(P)-binding Rossmann-fold domains"/>
    <property type="match status" value="1"/>
</dbReference>
<reference evidence="3 4" key="1">
    <citation type="submission" date="2007-10" db="EMBL/GenBank/DDBJ databases">
        <title>Complete sequence of Caldivirga maquilingensis IC-167.</title>
        <authorList>
            <consortium name="US DOE Joint Genome Institute"/>
            <person name="Copeland A."/>
            <person name="Lucas S."/>
            <person name="Lapidus A."/>
            <person name="Barry K."/>
            <person name="Glavina del Rio T."/>
            <person name="Dalin E."/>
            <person name="Tice H."/>
            <person name="Pitluck S."/>
            <person name="Saunders E."/>
            <person name="Brettin T."/>
            <person name="Bruce D."/>
            <person name="Detter J.C."/>
            <person name="Han C."/>
            <person name="Schmutz J."/>
            <person name="Larimer F."/>
            <person name="Land M."/>
            <person name="Hauser L."/>
            <person name="Kyrpides N."/>
            <person name="Ivanova N."/>
            <person name="Biddle J.F."/>
            <person name="Zhang Z."/>
            <person name="Fitz-Gibbon S.T."/>
            <person name="Lowe T.M."/>
            <person name="Saltikov C."/>
            <person name="House C.H."/>
            <person name="Richardson P."/>
        </authorList>
    </citation>
    <scope>NUCLEOTIDE SEQUENCE [LARGE SCALE GENOMIC DNA]</scope>
    <source>
        <strain evidence="4">ATCC 700844 / DSM 13496 / JCM 10307 / IC-167</strain>
    </source>
</reference>
<dbReference type="PANTHER" id="PTHR24321:SF8">
    <property type="entry name" value="ESTRADIOL 17-BETA-DEHYDROGENASE 8-RELATED"/>
    <property type="match status" value="1"/>
</dbReference>
<sequence length="302" mass="32468">MSGRLSGKVAIVTGGARGIGAAVAYKLGLEGAKVVIADVHEEAGKWREGWLRSNGVDAFFIKTDVSIESDVKNMVNETVKRFGGVDILINNAGIGFSGKSIFEQTLDEWNRVISINLTGVWLCSKYAGQEMAKRGGGVIVNIASTRAFQSEPNTEPYSASKGGIVALTHSLAISLSKYKIRVVSVAPGWIDTSEWQYPPRKPSLNPLDHAQHPAGRVGNPMDVANLIAFLVSDEASWITGVNFTIDGGMTVKMIYMDPDVLGNSIGTMVQDPELGDLIIRVLMSGGAKLTELKRMIKTMLNS</sequence>
<dbReference type="Gene3D" id="3.40.50.720">
    <property type="entry name" value="NAD(P)-binding Rossmann-like Domain"/>
    <property type="match status" value="1"/>
</dbReference>
<dbReference type="NCBIfam" id="NF005559">
    <property type="entry name" value="PRK07231.1"/>
    <property type="match status" value="1"/>
</dbReference>